<keyword evidence="7" id="KW-0472">Membrane</keyword>
<keyword evidence="4" id="KW-1003">Cell membrane</keyword>
<dbReference type="SMART" id="SM00382">
    <property type="entry name" value="AAA"/>
    <property type="match status" value="1"/>
</dbReference>
<dbReference type="SUPFAM" id="SSF52540">
    <property type="entry name" value="P-loop containing nucleoside triphosphate hydrolases"/>
    <property type="match status" value="1"/>
</dbReference>
<comment type="similarity">
    <text evidence="2">Belongs to the ABC transporter superfamily.</text>
</comment>
<protein>
    <submittedName>
        <fullName evidence="9">Oligopeptide/dipeptide ABC transporter, ATP-binding protein</fullName>
    </submittedName>
</protein>
<dbReference type="InterPro" id="IPR003439">
    <property type="entry name" value="ABC_transporter-like_ATP-bd"/>
</dbReference>
<organism evidence="9 10">
    <name type="scientific">Desulfoscipio gibsoniae DSM 7213</name>
    <dbReference type="NCBI Taxonomy" id="767817"/>
    <lineage>
        <taxon>Bacteria</taxon>
        <taxon>Bacillati</taxon>
        <taxon>Bacillota</taxon>
        <taxon>Clostridia</taxon>
        <taxon>Eubacteriales</taxon>
        <taxon>Desulfallaceae</taxon>
        <taxon>Desulfoscipio</taxon>
    </lineage>
</organism>
<dbReference type="Proteomes" id="UP000013520">
    <property type="component" value="Chromosome"/>
</dbReference>
<dbReference type="HOGENOM" id="CLU_000604_1_23_9"/>
<dbReference type="PROSITE" id="PS50893">
    <property type="entry name" value="ABC_TRANSPORTER_2"/>
    <property type="match status" value="1"/>
</dbReference>
<dbReference type="EMBL" id="CP003273">
    <property type="protein sequence ID" value="AGL00377.1"/>
    <property type="molecule type" value="Genomic_DNA"/>
</dbReference>
<dbReference type="Pfam" id="PF00005">
    <property type="entry name" value="ABC_tran"/>
    <property type="match status" value="1"/>
</dbReference>
<evidence type="ECO:0000256" key="4">
    <source>
        <dbReference type="ARBA" id="ARBA00022475"/>
    </source>
</evidence>
<dbReference type="InterPro" id="IPR003593">
    <property type="entry name" value="AAA+_ATPase"/>
</dbReference>
<evidence type="ECO:0000313" key="10">
    <source>
        <dbReference type="Proteomes" id="UP000013520"/>
    </source>
</evidence>
<dbReference type="PROSITE" id="PS00211">
    <property type="entry name" value="ABC_TRANSPORTER_1"/>
    <property type="match status" value="1"/>
</dbReference>
<sequence>MSCSSVLSVSNLHTYFYTRQGAVKAVNGISFDLKTGRTLAIVGESGSGKTVTALSIFGLIDPPGKIVRGDICLDGCNLLNLSQTELRRIRGKKMTMVFQDPMTSLNPVLTIGTQFIETLSCHASITGAEVKRQAREMLKKIGLPQPEKIMKRYPFQLSGGQRQRVMIAMALAMRPRLLVADEPTTALDVTVQAQILYEMRQLIKDCRAGVLLITHDLGVVAEMADEVAVMYAGSIVEYGNVYDVFDNPLHPYTRALLKSVPRPGVMGEELTTVQGQPPSLINMPGRCAFLPRCEQKTWGCRDGVPLLKEVEPGHAVACHRAAAGKPGKVKLRELA</sequence>
<dbReference type="PANTHER" id="PTHR43297:SF2">
    <property type="entry name" value="DIPEPTIDE TRANSPORT ATP-BINDING PROTEIN DPPD"/>
    <property type="match status" value="1"/>
</dbReference>
<dbReference type="InterPro" id="IPR013563">
    <property type="entry name" value="Oligopep_ABC_C"/>
</dbReference>
<dbReference type="KEGG" id="dgi:Desgi_0825"/>
<dbReference type="InterPro" id="IPR017871">
    <property type="entry name" value="ABC_transporter-like_CS"/>
</dbReference>
<evidence type="ECO:0000259" key="8">
    <source>
        <dbReference type="PROSITE" id="PS50893"/>
    </source>
</evidence>
<dbReference type="GO" id="GO:0015833">
    <property type="term" value="P:peptide transport"/>
    <property type="evidence" value="ECO:0007669"/>
    <property type="project" value="InterPro"/>
</dbReference>
<evidence type="ECO:0000256" key="5">
    <source>
        <dbReference type="ARBA" id="ARBA00022741"/>
    </source>
</evidence>
<dbReference type="GO" id="GO:0016887">
    <property type="term" value="F:ATP hydrolysis activity"/>
    <property type="evidence" value="ECO:0007669"/>
    <property type="project" value="InterPro"/>
</dbReference>
<proteinExistence type="inferred from homology"/>
<dbReference type="RefSeq" id="WP_006521029.1">
    <property type="nucleotide sequence ID" value="NC_021184.1"/>
</dbReference>
<dbReference type="CDD" id="cd03257">
    <property type="entry name" value="ABC_NikE_OppD_transporters"/>
    <property type="match status" value="1"/>
</dbReference>
<dbReference type="Gene3D" id="3.40.50.300">
    <property type="entry name" value="P-loop containing nucleotide triphosphate hydrolases"/>
    <property type="match status" value="1"/>
</dbReference>
<comment type="subcellular location">
    <subcellularLocation>
        <location evidence="1">Cell membrane</location>
        <topology evidence="1">Peripheral membrane protein</topology>
    </subcellularLocation>
</comment>
<evidence type="ECO:0000256" key="1">
    <source>
        <dbReference type="ARBA" id="ARBA00004202"/>
    </source>
</evidence>
<feature type="domain" description="ABC transporter" evidence="8">
    <location>
        <begin position="7"/>
        <end position="257"/>
    </location>
</feature>
<dbReference type="Pfam" id="PF08352">
    <property type="entry name" value="oligo_HPY"/>
    <property type="match status" value="1"/>
</dbReference>
<evidence type="ECO:0000256" key="7">
    <source>
        <dbReference type="ARBA" id="ARBA00023136"/>
    </source>
</evidence>
<evidence type="ECO:0000313" key="9">
    <source>
        <dbReference type="EMBL" id="AGL00377.1"/>
    </source>
</evidence>
<dbReference type="GO" id="GO:0005886">
    <property type="term" value="C:plasma membrane"/>
    <property type="evidence" value="ECO:0007669"/>
    <property type="project" value="UniProtKB-SubCell"/>
</dbReference>
<evidence type="ECO:0000256" key="6">
    <source>
        <dbReference type="ARBA" id="ARBA00022840"/>
    </source>
</evidence>
<keyword evidence="3" id="KW-0813">Transport</keyword>
<keyword evidence="6 9" id="KW-0067">ATP-binding</keyword>
<evidence type="ECO:0000256" key="3">
    <source>
        <dbReference type="ARBA" id="ARBA00022448"/>
    </source>
</evidence>
<dbReference type="STRING" id="767817.Desgi_0825"/>
<dbReference type="eggNOG" id="COG0444">
    <property type="taxonomic scope" value="Bacteria"/>
</dbReference>
<dbReference type="PANTHER" id="PTHR43297">
    <property type="entry name" value="OLIGOPEPTIDE TRANSPORT ATP-BINDING PROTEIN APPD"/>
    <property type="match status" value="1"/>
</dbReference>
<dbReference type="AlphaFoldDB" id="R4KFE0"/>
<dbReference type="NCBIfam" id="TIGR01727">
    <property type="entry name" value="oligo_HPY"/>
    <property type="match status" value="1"/>
</dbReference>
<keyword evidence="5" id="KW-0547">Nucleotide-binding</keyword>
<dbReference type="FunFam" id="3.40.50.300:FF:000016">
    <property type="entry name" value="Oligopeptide ABC transporter ATP-binding component"/>
    <property type="match status" value="1"/>
</dbReference>
<dbReference type="InterPro" id="IPR027417">
    <property type="entry name" value="P-loop_NTPase"/>
</dbReference>
<reference evidence="9 10" key="1">
    <citation type="submission" date="2012-01" db="EMBL/GenBank/DDBJ databases">
        <title>Complete sequence of Desulfotomaculum gibsoniae DSM 7213.</title>
        <authorList>
            <consortium name="US DOE Joint Genome Institute"/>
            <person name="Lucas S."/>
            <person name="Han J."/>
            <person name="Lapidus A."/>
            <person name="Cheng J.-F."/>
            <person name="Goodwin L."/>
            <person name="Pitluck S."/>
            <person name="Peters L."/>
            <person name="Ovchinnikova G."/>
            <person name="Teshima H."/>
            <person name="Detter J.C."/>
            <person name="Han C."/>
            <person name="Tapia R."/>
            <person name="Land M."/>
            <person name="Hauser L."/>
            <person name="Kyrpides N."/>
            <person name="Ivanova N."/>
            <person name="Pagani I."/>
            <person name="Parshina S."/>
            <person name="Plugge C."/>
            <person name="Muyzer G."/>
            <person name="Kuever J."/>
            <person name="Ivanova A."/>
            <person name="Nazina T."/>
            <person name="Klenk H.-P."/>
            <person name="Brambilla E."/>
            <person name="Spring S."/>
            <person name="Stams A.F."/>
            <person name="Woyke T."/>
        </authorList>
    </citation>
    <scope>NUCLEOTIDE SEQUENCE [LARGE SCALE GENOMIC DNA]</scope>
    <source>
        <strain evidence="9 10">DSM 7213</strain>
    </source>
</reference>
<accession>R4KFE0</accession>
<dbReference type="InterPro" id="IPR050388">
    <property type="entry name" value="ABC_Ni/Peptide_Import"/>
</dbReference>
<evidence type="ECO:0000256" key="2">
    <source>
        <dbReference type="ARBA" id="ARBA00005417"/>
    </source>
</evidence>
<gene>
    <name evidence="9" type="ORF">Desgi_0825</name>
</gene>
<name>R4KFE0_9FIRM</name>
<dbReference type="OrthoDB" id="9779287at2"/>
<keyword evidence="10" id="KW-1185">Reference proteome</keyword>
<dbReference type="GO" id="GO:0005524">
    <property type="term" value="F:ATP binding"/>
    <property type="evidence" value="ECO:0007669"/>
    <property type="project" value="UniProtKB-KW"/>
</dbReference>